<evidence type="ECO:0000313" key="4">
    <source>
        <dbReference type="Proteomes" id="UP000286045"/>
    </source>
</evidence>
<feature type="transmembrane region" description="Helical" evidence="2">
    <location>
        <begin position="101"/>
        <end position="123"/>
    </location>
</feature>
<name>A0A439CX25_9PEZI</name>
<accession>A0A439CX25</accession>
<dbReference type="Pfam" id="PF11374">
    <property type="entry name" value="DUF3176"/>
    <property type="match status" value="1"/>
</dbReference>
<dbReference type="EMBL" id="RYZI01000316">
    <property type="protein sequence ID" value="RWA06690.1"/>
    <property type="molecule type" value="Genomic_DNA"/>
</dbReference>
<sequence>MAYVRGDGDYFLYNTQGEVISPDHQYITPTPAEKAGAQKESNVQEAVPYTVYPDNVQTFPSHHRGWSGSTTSTHISSGKPFLPSSSESIQKGLPSRTGGSWIPEIIAVTVSLGAVGSILGILAKFNGHSLPEWPYYITLNALIAVLAAVTTAAMNISLQNSMSQLKWIRFKESRTRLSEMEAFDEASRGTWGAIKLLFTLRGGLLGSFGATVSVIVLLLGPFAQQIATYQTREVESPEGASVSRALNYTGALPGNTSSTGFVPILPLKSAVYNGLFAENGRPAAALAFECQSGNCTWNPYDTLGEYCASGETSGDCGWQVPQGAKLTGRTEVFSMTSQIPTARGDQPHSSIMRLIFMGTEAYNGRPGEIKPWARQCQFSACVQTLETKISNGVLTENTTTTKTNNTVIDNSDLNDGHDHNVYIVSEDGTPYLLGIEAMLSMRGWFSSLFANGSASRSAAAYNRTITGSSVVVNLTVGISSGETFFDSDIVTAFYWNYYEYADGLDRLVKDTATSMTVAFRSFAGAVPVSGRAIYTVSYVHVRWGFAAVPILVVVGAALFLVATIHRSRKSTTQIWKSSALAMLFHGLDDGAKNHFAHTLSLKEQKAQARATKVRLEELDDGALLRM</sequence>
<keyword evidence="2" id="KW-1133">Transmembrane helix</keyword>
<reference evidence="3 4" key="1">
    <citation type="submission" date="2018-12" db="EMBL/GenBank/DDBJ databases">
        <title>Draft genome sequence of Xylaria grammica IHI A82.</title>
        <authorList>
            <person name="Buettner E."/>
            <person name="Kellner H."/>
        </authorList>
    </citation>
    <scope>NUCLEOTIDE SEQUENCE [LARGE SCALE GENOMIC DNA]</scope>
    <source>
        <strain evidence="3 4">IHI A82</strain>
    </source>
</reference>
<feature type="transmembrane region" description="Helical" evidence="2">
    <location>
        <begin position="135"/>
        <end position="158"/>
    </location>
</feature>
<feature type="region of interest" description="Disordered" evidence="1">
    <location>
        <begin position="62"/>
        <end position="97"/>
    </location>
</feature>
<dbReference type="InterPro" id="IPR021514">
    <property type="entry name" value="DUF3176"/>
</dbReference>
<protein>
    <submittedName>
        <fullName evidence="3">Uncharacterized protein</fullName>
    </submittedName>
</protein>
<evidence type="ECO:0000256" key="1">
    <source>
        <dbReference type="SAM" id="MobiDB-lite"/>
    </source>
</evidence>
<dbReference type="STRING" id="363999.A0A439CX25"/>
<feature type="transmembrane region" description="Helical" evidence="2">
    <location>
        <begin position="543"/>
        <end position="564"/>
    </location>
</feature>
<dbReference type="AlphaFoldDB" id="A0A439CX25"/>
<comment type="caution">
    <text evidence="3">The sequence shown here is derived from an EMBL/GenBank/DDBJ whole genome shotgun (WGS) entry which is preliminary data.</text>
</comment>
<keyword evidence="4" id="KW-1185">Reference proteome</keyword>
<dbReference type="Proteomes" id="UP000286045">
    <property type="component" value="Unassembled WGS sequence"/>
</dbReference>
<gene>
    <name evidence="3" type="ORF">EKO27_g8411</name>
</gene>
<organism evidence="3 4">
    <name type="scientific">Xylaria grammica</name>
    <dbReference type="NCBI Taxonomy" id="363999"/>
    <lineage>
        <taxon>Eukaryota</taxon>
        <taxon>Fungi</taxon>
        <taxon>Dikarya</taxon>
        <taxon>Ascomycota</taxon>
        <taxon>Pezizomycotina</taxon>
        <taxon>Sordariomycetes</taxon>
        <taxon>Xylariomycetidae</taxon>
        <taxon>Xylariales</taxon>
        <taxon>Xylariaceae</taxon>
        <taxon>Xylaria</taxon>
    </lineage>
</organism>
<dbReference type="PANTHER" id="PTHR35394:SF6">
    <property type="entry name" value="DUF3176 DOMAIN-CONTAINING PROTEIN"/>
    <property type="match status" value="1"/>
</dbReference>
<keyword evidence="2" id="KW-0472">Membrane</keyword>
<evidence type="ECO:0000256" key="2">
    <source>
        <dbReference type="SAM" id="Phobius"/>
    </source>
</evidence>
<feature type="transmembrane region" description="Helical" evidence="2">
    <location>
        <begin position="204"/>
        <end position="223"/>
    </location>
</feature>
<keyword evidence="2" id="KW-0812">Transmembrane</keyword>
<feature type="compositionally biased region" description="Low complexity" evidence="1">
    <location>
        <begin position="66"/>
        <end position="78"/>
    </location>
</feature>
<evidence type="ECO:0000313" key="3">
    <source>
        <dbReference type="EMBL" id="RWA06690.1"/>
    </source>
</evidence>
<proteinExistence type="predicted"/>
<dbReference type="PANTHER" id="PTHR35394">
    <property type="entry name" value="DUF3176 DOMAIN-CONTAINING PROTEIN"/>
    <property type="match status" value="1"/>
</dbReference>